<feature type="compositionally biased region" description="Polar residues" evidence="1">
    <location>
        <begin position="12"/>
        <end position="22"/>
    </location>
</feature>
<name>A0ABQ7LP04_BRACM</name>
<evidence type="ECO:0000313" key="2">
    <source>
        <dbReference type="EMBL" id="KAG5387680.1"/>
    </source>
</evidence>
<evidence type="ECO:0000256" key="1">
    <source>
        <dbReference type="SAM" id="MobiDB-lite"/>
    </source>
</evidence>
<dbReference type="Proteomes" id="UP000823674">
    <property type="component" value="Chromosome A06"/>
</dbReference>
<keyword evidence="4" id="KW-1185">Reference proteome</keyword>
<comment type="caution">
    <text evidence="2">The sequence shown here is derived from an EMBL/GenBank/DDBJ whole genome shotgun (WGS) entry which is preliminary data.</text>
</comment>
<feature type="region of interest" description="Disordered" evidence="1">
    <location>
        <begin position="1"/>
        <end position="22"/>
    </location>
</feature>
<evidence type="ECO:0000313" key="3">
    <source>
        <dbReference type="EMBL" id="KAG5391551.1"/>
    </source>
</evidence>
<proteinExistence type="predicted"/>
<evidence type="ECO:0000313" key="4">
    <source>
        <dbReference type="Proteomes" id="UP000823674"/>
    </source>
</evidence>
<gene>
    <name evidence="2" type="primary">A08g500050.1_BraROA</name>
    <name evidence="3" type="synonym">A06g500380.1_BraROA</name>
    <name evidence="3" type="ORF">IGI04_021514</name>
    <name evidence="2" type="ORF">IGI04_029221</name>
</gene>
<dbReference type="EMBL" id="JADBGQ010000007">
    <property type="protein sequence ID" value="KAG5387680.1"/>
    <property type="molecule type" value="Genomic_DNA"/>
</dbReference>
<sequence>MEVGDRKILTGRSGSLTPRTGSPESIRVELTELNSSTSGIRAQGYGDAWISFGSSSDSFKKRTGGRRKMNRYGFAISRAKLVLERGKIIKDNVLFVKFQRRRVYGLPLRRRLELRKEKVSVGFMLILPVLKKDRVSGKKLIPGDDFKRVKSWQLTRGGCLNAESFRRRVMFVKKESSKSKAQIRDVCQMAGQRLRQDHIGVLSGSKKNLWSSVIFRGVSEKKAQRVSTSSRFSMVSSDEGFSVWLSYVKRMSAVSMGGVLKSRRFQRMVSSQREGVNRECVTGFVRSHGDWYLKKTKFQGQKEMSTGSVTGPARTIASKSGSTDKEVWSSQKRSKTALGLRTSEVYLCLWEHHKEAKESFCSGITEDCLLEDCLSWSKSDTSKSETERGLDKRSRVMLKVQTSMNQGLLQVEACVIQGPIANDSGEFVSKVSAHDKKQTAIAQESCCRKKGGDIGKSGTQEWT</sequence>
<feature type="region of interest" description="Disordered" evidence="1">
    <location>
        <begin position="303"/>
        <end position="328"/>
    </location>
</feature>
<dbReference type="Proteomes" id="UP000823674">
    <property type="component" value="Chromosome A08"/>
</dbReference>
<protein>
    <submittedName>
        <fullName evidence="2">Uncharacterized protein</fullName>
    </submittedName>
</protein>
<accession>A0ABQ7LP04</accession>
<organism evidence="2 4">
    <name type="scientific">Brassica rapa subsp. trilocularis</name>
    <dbReference type="NCBI Taxonomy" id="1813537"/>
    <lineage>
        <taxon>Eukaryota</taxon>
        <taxon>Viridiplantae</taxon>
        <taxon>Streptophyta</taxon>
        <taxon>Embryophyta</taxon>
        <taxon>Tracheophyta</taxon>
        <taxon>Spermatophyta</taxon>
        <taxon>Magnoliopsida</taxon>
        <taxon>eudicotyledons</taxon>
        <taxon>Gunneridae</taxon>
        <taxon>Pentapetalae</taxon>
        <taxon>rosids</taxon>
        <taxon>malvids</taxon>
        <taxon>Brassicales</taxon>
        <taxon>Brassicaceae</taxon>
        <taxon>Brassiceae</taxon>
        <taxon>Brassica</taxon>
    </lineage>
</organism>
<reference evidence="2 4" key="1">
    <citation type="submission" date="2021-03" db="EMBL/GenBank/DDBJ databases">
        <authorList>
            <person name="King G.J."/>
            <person name="Bancroft I."/>
            <person name="Baten A."/>
            <person name="Bloomfield J."/>
            <person name="Borpatragohain P."/>
            <person name="He Z."/>
            <person name="Irish N."/>
            <person name="Irwin J."/>
            <person name="Liu K."/>
            <person name="Mauleon R.P."/>
            <person name="Moore J."/>
            <person name="Morris R."/>
            <person name="Ostergaard L."/>
            <person name="Wang B."/>
            <person name="Wells R."/>
        </authorList>
    </citation>
    <scope>NUCLEOTIDE SEQUENCE [LARGE SCALE GENOMIC DNA]</scope>
    <source>
        <strain evidence="2">R-o-18</strain>
        <tissue evidence="2">Leaf</tissue>
    </source>
</reference>
<dbReference type="EMBL" id="JADBGQ010000006">
    <property type="protein sequence ID" value="KAG5391551.1"/>
    <property type="molecule type" value="Genomic_DNA"/>
</dbReference>